<organism evidence="1 2">
    <name type="scientific">Burkholderia cepacia GG4</name>
    <dbReference type="NCBI Taxonomy" id="1009846"/>
    <lineage>
        <taxon>Bacteria</taxon>
        <taxon>Pseudomonadati</taxon>
        <taxon>Pseudomonadota</taxon>
        <taxon>Betaproteobacteria</taxon>
        <taxon>Burkholderiales</taxon>
        <taxon>Burkholderiaceae</taxon>
        <taxon>Burkholderia</taxon>
        <taxon>Burkholderia cepacia complex</taxon>
    </lineage>
</organism>
<proteinExistence type="predicted"/>
<protein>
    <submittedName>
        <fullName evidence="1">Uncharacterized protein</fullName>
    </submittedName>
</protein>
<accession>A0A9W3K5E0</accession>
<sequence>MCQFNMLMESAAVDSSRTLQCDCGTRAAAIGTHPLESFATSQTPSAPS</sequence>
<dbReference type="KEGG" id="bct:GEM_4678"/>
<dbReference type="Proteomes" id="UP000032866">
    <property type="component" value="Chromosome 2"/>
</dbReference>
<gene>
    <name evidence="1" type="ORF">GEM_4678</name>
</gene>
<dbReference type="EMBL" id="CP003775">
    <property type="protein sequence ID" value="AFQ51068.1"/>
    <property type="molecule type" value="Genomic_DNA"/>
</dbReference>
<name>A0A9W3K5E0_BURCE</name>
<evidence type="ECO:0000313" key="2">
    <source>
        <dbReference type="Proteomes" id="UP000032866"/>
    </source>
</evidence>
<evidence type="ECO:0000313" key="1">
    <source>
        <dbReference type="EMBL" id="AFQ51068.1"/>
    </source>
</evidence>
<dbReference type="AlphaFoldDB" id="A0A9W3K5E0"/>
<reference evidence="1 2" key="1">
    <citation type="journal article" date="2012" name="J. Bacteriol.">
        <title>Complete Genome Sequence of Burkholderia sp. Strain GG4, a Betaproteobacterium That Reduces 3-Oxo-N-Acylhomoserine Lactones and Produces Different N-Acylhomoserine Lactones.</title>
        <authorList>
            <person name="Hong K.W."/>
            <person name="Koh C.L."/>
            <person name="Sam C.K."/>
            <person name="Yin W.F."/>
            <person name="Chan K.G."/>
        </authorList>
    </citation>
    <scope>NUCLEOTIDE SEQUENCE [LARGE SCALE GENOMIC DNA]</scope>
    <source>
        <strain evidence="1 2">GG4</strain>
    </source>
</reference>